<proteinExistence type="predicted"/>
<reference evidence="1 2" key="1">
    <citation type="submission" date="2020-07" db="EMBL/GenBank/DDBJ databases">
        <title>Sequencing the genomes of 1000 actinobacteria strains.</title>
        <authorList>
            <person name="Klenk H.-P."/>
        </authorList>
    </citation>
    <scope>NUCLEOTIDE SEQUENCE [LARGE SCALE GENOMIC DNA]</scope>
    <source>
        <strain evidence="1 2">DSM 102047</strain>
    </source>
</reference>
<evidence type="ECO:0000313" key="2">
    <source>
        <dbReference type="Proteomes" id="UP000521748"/>
    </source>
</evidence>
<dbReference type="EMBL" id="JACBYQ010000002">
    <property type="protein sequence ID" value="NYE96312.1"/>
    <property type="molecule type" value="Genomic_DNA"/>
</dbReference>
<evidence type="ECO:0000313" key="1">
    <source>
        <dbReference type="EMBL" id="NYE96312.1"/>
    </source>
</evidence>
<sequence length="189" mass="21643">MIEDLSIRNVDARPGYPFHDSVELPGWENRSVWGYDIPSQTFYAQLWSNASTRKDPDLWLSGVTERYPWPACIALRIFSSLEVNPIEAVNALGIGSVDEPMRSKLEIFAKFEDFDGTSDYERGATQALQWLLGESQVTPGSQEAWYQTSPGRDYVNAEWHMVTGRIYLEPNNEFVKGVDEILSWMQDLR</sequence>
<comment type="caution">
    <text evidence="1">The sequence shown here is derived from an EMBL/GenBank/DDBJ whole genome shotgun (WGS) entry which is preliminary data.</text>
</comment>
<dbReference type="AlphaFoldDB" id="A0A7Y9LVD9"/>
<dbReference type="RefSeq" id="WP_179389979.1">
    <property type="nucleotide sequence ID" value="NZ_JACBYQ010000002.1"/>
</dbReference>
<protein>
    <submittedName>
        <fullName evidence="1">Uncharacterized protein</fullName>
    </submittedName>
</protein>
<name>A0A7Y9LVD9_9MICC</name>
<accession>A0A7Y9LVD9</accession>
<keyword evidence="2" id="KW-1185">Reference proteome</keyword>
<dbReference type="Proteomes" id="UP000521748">
    <property type="component" value="Unassembled WGS sequence"/>
</dbReference>
<organism evidence="1 2">
    <name type="scientific">Psychromicrobium silvestre</name>
    <dbReference type="NCBI Taxonomy" id="1645614"/>
    <lineage>
        <taxon>Bacteria</taxon>
        <taxon>Bacillati</taxon>
        <taxon>Actinomycetota</taxon>
        <taxon>Actinomycetes</taxon>
        <taxon>Micrococcales</taxon>
        <taxon>Micrococcaceae</taxon>
        <taxon>Psychromicrobium</taxon>
    </lineage>
</organism>
<gene>
    <name evidence="1" type="ORF">FHU41_002562</name>
</gene>